<evidence type="ECO:0000259" key="8">
    <source>
        <dbReference type="SMART" id="SM00663"/>
    </source>
</evidence>
<dbReference type="InterPro" id="IPR038120">
    <property type="entry name" value="Rpb1_funnel_sf"/>
</dbReference>
<dbReference type="Gene3D" id="4.10.860.120">
    <property type="entry name" value="RNA polymerase II, clamp domain"/>
    <property type="match status" value="1"/>
</dbReference>
<proteinExistence type="inferred from homology"/>
<dbReference type="Pfam" id="PF04997">
    <property type="entry name" value="RNA_pol_Rpb1_1"/>
    <property type="match status" value="1"/>
</dbReference>
<dbReference type="SMART" id="SM00663">
    <property type="entry name" value="RPOLA_N"/>
    <property type="match status" value="1"/>
</dbReference>
<dbReference type="InterPro" id="IPR007081">
    <property type="entry name" value="RNA_pol_Rpb1_5"/>
</dbReference>
<dbReference type="Pfam" id="PF04983">
    <property type="entry name" value="RNA_pol_Rpb1_3"/>
    <property type="match status" value="1"/>
</dbReference>
<dbReference type="FunFam" id="2.40.40.20:FF:000019">
    <property type="entry name" value="DNA-directed RNA polymerase II subunit RPB1"/>
    <property type="match status" value="1"/>
</dbReference>
<dbReference type="Gene3D" id="1.10.274.100">
    <property type="entry name" value="RNA polymerase Rpb1, domain 3"/>
    <property type="match status" value="1"/>
</dbReference>
<dbReference type="EMBL" id="KZ993836">
    <property type="protein sequence ID" value="RKO94715.1"/>
    <property type="molecule type" value="Genomic_DNA"/>
</dbReference>
<dbReference type="OrthoDB" id="270392at2759"/>
<feature type="domain" description="RNA polymerase N-terminal" evidence="8">
    <location>
        <begin position="151"/>
        <end position="448"/>
    </location>
</feature>
<keyword evidence="4 7" id="KW-0548">Nucleotidyltransferase</keyword>
<comment type="catalytic activity">
    <reaction evidence="6 7">
        <text>RNA(n) + a ribonucleoside 5'-triphosphate = RNA(n+1) + diphosphate</text>
        <dbReference type="Rhea" id="RHEA:21248"/>
        <dbReference type="Rhea" id="RHEA-COMP:14527"/>
        <dbReference type="Rhea" id="RHEA-COMP:17342"/>
        <dbReference type="ChEBI" id="CHEBI:33019"/>
        <dbReference type="ChEBI" id="CHEBI:61557"/>
        <dbReference type="ChEBI" id="CHEBI:140395"/>
        <dbReference type="EC" id="2.7.7.6"/>
    </reaction>
</comment>
<dbReference type="Pfam" id="PF04992">
    <property type="entry name" value="RNA_pol_Rpb1_6"/>
    <property type="match status" value="1"/>
</dbReference>
<evidence type="ECO:0000256" key="7">
    <source>
        <dbReference type="RuleBase" id="RU004279"/>
    </source>
</evidence>
<dbReference type="GO" id="GO:0003899">
    <property type="term" value="F:DNA-directed RNA polymerase activity"/>
    <property type="evidence" value="ECO:0007669"/>
    <property type="project" value="UniProtKB-EC"/>
</dbReference>
<dbReference type="InterPro" id="IPR006592">
    <property type="entry name" value="RNA_pol_N"/>
</dbReference>
<comment type="function">
    <text evidence="7">DNA-dependent RNA polymerase catalyzes the transcription of DNA into RNA using the four ribonucleoside triphosphates as substrates.</text>
</comment>
<protein>
    <recommendedName>
        <fullName evidence="7">DNA-directed RNA polymerase subunit</fullName>
        <ecNumber evidence="7">2.7.7.6</ecNumber>
    </recommendedName>
</protein>
<keyword evidence="2 7" id="KW-0240">DNA-directed RNA polymerase</keyword>
<name>A0A4P9WQN7_9FUNG</name>
<keyword evidence="5 7" id="KW-0804">Transcription</keyword>
<dbReference type="InterPro" id="IPR045867">
    <property type="entry name" value="DNA-dir_RpoC_beta_prime"/>
</dbReference>
<dbReference type="InterPro" id="IPR042102">
    <property type="entry name" value="RNA_pol_Rpb1_3_sf"/>
</dbReference>
<evidence type="ECO:0000256" key="6">
    <source>
        <dbReference type="ARBA" id="ARBA00048552"/>
    </source>
</evidence>
<reference evidence="10" key="1">
    <citation type="journal article" date="2018" name="Nat. Microbiol.">
        <title>Leveraging single-cell genomics to expand the fungal tree of life.</title>
        <authorList>
            <person name="Ahrendt S.R."/>
            <person name="Quandt C.A."/>
            <person name="Ciobanu D."/>
            <person name="Clum A."/>
            <person name="Salamov A."/>
            <person name="Andreopoulos B."/>
            <person name="Cheng J.F."/>
            <person name="Woyke T."/>
            <person name="Pelin A."/>
            <person name="Henrissat B."/>
            <person name="Reynolds N.K."/>
            <person name="Benny G.L."/>
            <person name="Smith M.E."/>
            <person name="James T.Y."/>
            <person name="Grigoriev I.V."/>
        </authorList>
    </citation>
    <scope>NUCLEOTIDE SEQUENCE [LARGE SCALE GENOMIC DNA]</scope>
</reference>
<dbReference type="GO" id="GO:0005665">
    <property type="term" value="C:RNA polymerase II, core complex"/>
    <property type="evidence" value="ECO:0007669"/>
    <property type="project" value="TreeGrafter"/>
</dbReference>
<keyword evidence="3 7" id="KW-0808">Transferase</keyword>
<dbReference type="PANTHER" id="PTHR19376:SF37">
    <property type="entry name" value="DNA-DIRECTED RNA POLYMERASE II SUBUNIT RPB1"/>
    <property type="match status" value="1"/>
</dbReference>
<dbReference type="PANTHER" id="PTHR19376">
    <property type="entry name" value="DNA-DIRECTED RNA POLYMERASE"/>
    <property type="match status" value="1"/>
</dbReference>
<accession>A0A4P9WQN7</accession>
<organism evidence="9 10">
    <name type="scientific">Blyttiomyces helicus</name>
    <dbReference type="NCBI Taxonomy" id="388810"/>
    <lineage>
        <taxon>Eukaryota</taxon>
        <taxon>Fungi</taxon>
        <taxon>Fungi incertae sedis</taxon>
        <taxon>Chytridiomycota</taxon>
        <taxon>Chytridiomycota incertae sedis</taxon>
        <taxon>Chytridiomycetes</taxon>
        <taxon>Chytridiomycetes incertae sedis</taxon>
        <taxon>Blyttiomyces</taxon>
    </lineage>
</organism>
<dbReference type="Proteomes" id="UP000269721">
    <property type="component" value="Unassembled WGS sequence"/>
</dbReference>
<dbReference type="InterPro" id="IPR007080">
    <property type="entry name" value="RNA_pol_Rpb1_1"/>
</dbReference>
<dbReference type="InterPro" id="IPR044893">
    <property type="entry name" value="RNA_pol_Rpb1_clamp_domain"/>
</dbReference>
<dbReference type="AlphaFoldDB" id="A0A4P9WQN7"/>
<dbReference type="EC" id="2.7.7.6" evidence="7"/>
<dbReference type="SUPFAM" id="SSF64484">
    <property type="entry name" value="beta and beta-prime subunits of DNA dependent RNA-polymerase"/>
    <property type="match status" value="1"/>
</dbReference>
<dbReference type="Pfam" id="PF05000">
    <property type="entry name" value="RNA_pol_Rpb1_4"/>
    <property type="match status" value="1"/>
</dbReference>
<dbReference type="GO" id="GO:0003677">
    <property type="term" value="F:DNA binding"/>
    <property type="evidence" value="ECO:0007669"/>
    <property type="project" value="InterPro"/>
</dbReference>
<dbReference type="InterPro" id="IPR007083">
    <property type="entry name" value="RNA_pol_Rpb1_4"/>
</dbReference>
<gene>
    <name evidence="9" type="ORF">BDK51DRAFT_25294</name>
</gene>
<feature type="non-terminal residue" evidence="9">
    <location>
        <position position="996"/>
    </location>
</feature>
<dbReference type="NCBIfam" id="NF006336">
    <property type="entry name" value="PRK08566.1"/>
    <property type="match status" value="1"/>
</dbReference>
<evidence type="ECO:0000256" key="3">
    <source>
        <dbReference type="ARBA" id="ARBA00022679"/>
    </source>
</evidence>
<dbReference type="InterPro" id="IPR000722">
    <property type="entry name" value="RNA_pol_asu"/>
</dbReference>
<dbReference type="InterPro" id="IPR007066">
    <property type="entry name" value="RNA_pol_Rpb1_3"/>
</dbReference>
<evidence type="ECO:0000313" key="10">
    <source>
        <dbReference type="Proteomes" id="UP000269721"/>
    </source>
</evidence>
<evidence type="ECO:0000256" key="5">
    <source>
        <dbReference type="ARBA" id="ARBA00023163"/>
    </source>
</evidence>
<dbReference type="Gene3D" id="2.40.40.20">
    <property type="match status" value="1"/>
</dbReference>
<dbReference type="Gene3D" id="1.10.132.30">
    <property type="match status" value="1"/>
</dbReference>
<evidence type="ECO:0000313" key="9">
    <source>
        <dbReference type="EMBL" id="RKO94715.1"/>
    </source>
</evidence>
<evidence type="ECO:0000256" key="1">
    <source>
        <dbReference type="ARBA" id="ARBA00006460"/>
    </source>
</evidence>
<dbReference type="GO" id="GO:0006351">
    <property type="term" value="P:DNA-templated transcription"/>
    <property type="evidence" value="ECO:0007669"/>
    <property type="project" value="InterPro"/>
</dbReference>
<dbReference type="InterPro" id="IPR007075">
    <property type="entry name" value="RNA_pol_Rpb1_6"/>
</dbReference>
<dbReference type="Gene3D" id="3.30.1490.180">
    <property type="entry name" value="RNA polymerase ii"/>
    <property type="match status" value="1"/>
</dbReference>
<dbReference type="Gene3D" id="6.10.250.2940">
    <property type="match status" value="1"/>
</dbReference>
<evidence type="ECO:0000256" key="2">
    <source>
        <dbReference type="ARBA" id="ARBA00022478"/>
    </source>
</evidence>
<dbReference type="Gene3D" id="6.20.50.80">
    <property type="match status" value="1"/>
</dbReference>
<sequence>MGCVDRSERCFTCEETINNCSGHFGHIELAQPVYHIGFIKTVKKILECVCHKCARFRLLPDDQRYKKLQHVKDKFSYCWNFAKTKLVCEYQDCETQLLPLRRIGKDIFYLPRDKKANRIQLSASDAREILERITDETCRLIGLNPENARPEWMIITVLPVPPPCVRPSVSMDHNGKGEDDLTHMLNNIVRFSNSIEKNEHGASVNIFRKALEVNVTNYMDNEVSGVDQSLQKGGRPIKSISARLKGKEGRIRGNMMGKRVDFCARSVITGDPYISIEEVGVPKSIAINLTFPETVNALNIEKMQKLVNNSPNYPGARFYISGVDGKRFDLKKVKVKPRVKIGDTLERHMIDGDYVVFNRQPTLQKMSMMAHHAKVMDYSTFRLNVNVTASYNADFDGDEMNLHMPAQQTSRAELETLCTVSKNLMSPQASKPVNALVQDALCGIRKMTERNIFISKQDIMNMVLWIKDFDGILPQPAIMKPLPLWTGKQIISMILPRIDLYGYDYLHAEKKEEFEKKPHSVAEKDEFEKLSPWDTNVLIDDGELLSGIICKKTVGASAGGIVHIIYNDYGSEAARDFMDNAAQVVNYWLLHHGFSVGLGDAIISPGTQKDIKDTIQKQCEKVSAINQMFRDGKIIPRGSLSIDETKENYVQDFLAKARDVSGKLANESLPKFNNIKQMVEAGSKGSILNICQISANVGQQIVDGKRIPWGFNKRTLPSFSKFDDSPESRGFVMNSFITGLSPQELFFHAMGGREGLIDTACKTAETGYIQRRLVKALEELIVKYDGTVRNSRNDLFQFYYGEDGLDGIAIERQTFPTMLLSDHEFQRDYYNCKLEQSEWVVLQLDRKFLRDTMRIPEDNWPLPLNIKRMITRAGKIHPWKNCSVAENPENIFNRVFSLRLKLWPSHSNFLSNKNLNISTLSIKEKWDRLSDNPSMLFGILVQSLLSSRQVMEKWKLNCDAFAWLLANIEEKYYRGLIQPGESVGILAAQSIGEPAT</sequence>
<comment type="similarity">
    <text evidence="1 7">Belongs to the RNA polymerase beta' chain family.</text>
</comment>
<dbReference type="Pfam" id="PF00623">
    <property type="entry name" value="RNA_pol_Rpb1_2"/>
    <property type="match status" value="1"/>
</dbReference>
<dbReference type="CDD" id="cd02733">
    <property type="entry name" value="RNAP_II_RPB1_N"/>
    <property type="match status" value="1"/>
</dbReference>
<dbReference type="FunFam" id="1.10.274.100:FF:000001">
    <property type="entry name" value="DNA-directed RNA polymerase subunit"/>
    <property type="match status" value="1"/>
</dbReference>
<keyword evidence="10" id="KW-1185">Reference proteome</keyword>
<evidence type="ECO:0000256" key="4">
    <source>
        <dbReference type="ARBA" id="ARBA00022695"/>
    </source>
</evidence>
<dbReference type="Pfam" id="PF04998">
    <property type="entry name" value="RNA_pol_Rpb1_5"/>
    <property type="match status" value="1"/>
</dbReference>